<dbReference type="EMBL" id="KV407467">
    <property type="protein sequence ID" value="KZF19103.1"/>
    <property type="molecule type" value="Genomic_DNA"/>
</dbReference>
<dbReference type="SUPFAM" id="SSF55347">
    <property type="entry name" value="Glyceraldehyde-3-phosphate dehydrogenase-like, C-terminal domain"/>
    <property type="match status" value="1"/>
</dbReference>
<dbReference type="SUPFAM" id="SSF51735">
    <property type="entry name" value="NAD(P)-binding Rossmann-fold domains"/>
    <property type="match status" value="1"/>
</dbReference>
<evidence type="ECO:0000259" key="4">
    <source>
        <dbReference type="Pfam" id="PF02894"/>
    </source>
</evidence>
<organism evidence="5 6">
    <name type="scientific">Xylona heveae (strain CBS 132557 / TC161)</name>
    <dbReference type="NCBI Taxonomy" id="1328760"/>
    <lineage>
        <taxon>Eukaryota</taxon>
        <taxon>Fungi</taxon>
        <taxon>Dikarya</taxon>
        <taxon>Ascomycota</taxon>
        <taxon>Pezizomycotina</taxon>
        <taxon>Xylonomycetes</taxon>
        <taxon>Xylonales</taxon>
        <taxon>Xylonaceae</taxon>
        <taxon>Xylona</taxon>
    </lineage>
</organism>
<dbReference type="GeneID" id="28901756"/>
<dbReference type="Gene3D" id="3.30.360.10">
    <property type="entry name" value="Dihydrodipicolinate Reductase, domain 2"/>
    <property type="match status" value="1"/>
</dbReference>
<dbReference type="Pfam" id="PF01408">
    <property type="entry name" value="GFO_IDH_MocA"/>
    <property type="match status" value="1"/>
</dbReference>
<feature type="domain" description="Gfo/Idh/MocA-like oxidoreductase C-terminal" evidence="4">
    <location>
        <begin position="140"/>
        <end position="356"/>
    </location>
</feature>
<feature type="domain" description="Gfo/Idh/MocA-like oxidoreductase N-terminal" evidence="3">
    <location>
        <begin position="6"/>
        <end position="125"/>
    </location>
</feature>
<dbReference type="InterPro" id="IPR004104">
    <property type="entry name" value="Gfo/Idh/MocA-like_OxRdtase_C"/>
</dbReference>
<dbReference type="Pfam" id="PF02894">
    <property type="entry name" value="GFO_IDH_MocA_C"/>
    <property type="match status" value="1"/>
</dbReference>
<proteinExistence type="inferred from homology"/>
<dbReference type="Proteomes" id="UP000076632">
    <property type="component" value="Unassembled WGS sequence"/>
</dbReference>
<evidence type="ECO:0000313" key="6">
    <source>
        <dbReference type="Proteomes" id="UP000076632"/>
    </source>
</evidence>
<accession>A0A164ZHA9</accession>
<dbReference type="InterPro" id="IPR036291">
    <property type="entry name" value="NAD(P)-bd_dom_sf"/>
</dbReference>
<dbReference type="PANTHER" id="PTHR43708">
    <property type="entry name" value="CONSERVED EXPRESSED OXIDOREDUCTASE (EUROFUNG)"/>
    <property type="match status" value="1"/>
</dbReference>
<name>A0A164ZHA9_XYLHT</name>
<dbReference type="OrthoDB" id="2129491at2759"/>
<dbReference type="InParanoid" id="A0A164ZHA9"/>
<dbReference type="InterPro" id="IPR051317">
    <property type="entry name" value="Gfo/Idh/MocA_oxidoreduct"/>
</dbReference>
<evidence type="ECO:0000256" key="1">
    <source>
        <dbReference type="ARBA" id="ARBA00010928"/>
    </source>
</evidence>
<gene>
    <name evidence="5" type="ORF">L228DRAFT_46127</name>
</gene>
<dbReference type="STRING" id="1328760.A0A164ZHA9"/>
<keyword evidence="6" id="KW-1185">Reference proteome</keyword>
<dbReference type="PANTHER" id="PTHR43708:SF5">
    <property type="entry name" value="CONSERVED EXPRESSED OXIDOREDUCTASE (EUROFUNG)-RELATED"/>
    <property type="match status" value="1"/>
</dbReference>
<sequence length="360" mass="39499">MAPNTFNVGVVGYGMSAKVFHIPLITSLPELKLYAIVQRHPKPEDDAEKDHPGIKSYRSTEELVKDPAVDVVVITTVPETHYSLASLALEAGKHVVIEKPVTSTSEEADKLIALAKEKKLLLTVYQNRRWDADFATLTHLIKSGALGRVVEFESHFDRFRPEAPSTGSWKTQAGPASGAIYDLGVHLLDQVVFALGLPKKITGFVGIQRQGETGGFEDACTVLLHYDGGVMATVKASVISPEEKQLRFWVRGDKGSYKKYHMDVQEDQLKAGKKPGDSGFALEPKENYGVLTSAKDGKIVSEAYPTIDPPTYVEFYRQLAQALSGQGDVPVKPEQSRNIIKLIELAKESSREGQTLPAKL</sequence>
<dbReference type="OMA" id="RFERWRP"/>
<dbReference type="RefSeq" id="XP_018184658.1">
    <property type="nucleotide sequence ID" value="XM_018336619.1"/>
</dbReference>
<dbReference type="GO" id="GO:0016491">
    <property type="term" value="F:oxidoreductase activity"/>
    <property type="evidence" value="ECO:0007669"/>
    <property type="project" value="UniProtKB-KW"/>
</dbReference>
<protein>
    <submittedName>
        <fullName evidence="5">NAD binding Rossmann fold oxidoreductase</fullName>
    </submittedName>
</protein>
<dbReference type="AlphaFoldDB" id="A0A164ZHA9"/>
<dbReference type="GO" id="GO:0000166">
    <property type="term" value="F:nucleotide binding"/>
    <property type="evidence" value="ECO:0007669"/>
    <property type="project" value="InterPro"/>
</dbReference>
<keyword evidence="2" id="KW-0560">Oxidoreductase</keyword>
<evidence type="ECO:0000256" key="2">
    <source>
        <dbReference type="ARBA" id="ARBA00023002"/>
    </source>
</evidence>
<evidence type="ECO:0000313" key="5">
    <source>
        <dbReference type="EMBL" id="KZF19103.1"/>
    </source>
</evidence>
<dbReference type="Gene3D" id="3.40.50.720">
    <property type="entry name" value="NAD(P)-binding Rossmann-like Domain"/>
    <property type="match status" value="1"/>
</dbReference>
<evidence type="ECO:0000259" key="3">
    <source>
        <dbReference type="Pfam" id="PF01408"/>
    </source>
</evidence>
<comment type="similarity">
    <text evidence="1">Belongs to the Gfo/Idh/MocA family.</text>
</comment>
<dbReference type="InterPro" id="IPR000683">
    <property type="entry name" value="Gfo/Idh/MocA-like_OxRdtase_N"/>
</dbReference>
<reference evidence="5 6" key="1">
    <citation type="journal article" date="2016" name="Fungal Biol.">
        <title>The genome of Xylona heveae provides a window into fungal endophytism.</title>
        <authorList>
            <person name="Gazis R."/>
            <person name="Kuo A."/>
            <person name="Riley R."/>
            <person name="LaButti K."/>
            <person name="Lipzen A."/>
            <person name="Lin J."/>
            <person name="Amirebrahimi M."/>
            <person name="Hesse C.N."/>
            <person name="Spatafora J.W."/>
            <person name="Henrissat B."/>
            <person name="Hainaut M."/>
            <person name="Grigoriev I.V."/>
            <person name="Hibbett D.S."/>
        </authorList>
    </citation>
    <scope>NUCLEOTIDE SEQUENCE [LARGE SCALE GENOMIC DNA]</scope>
    <source>
        <strain evidence="5 6">TC161</strain>
    </source>
</reference>